<protein>
    <submittedName>
        <fullName evidence="5">Glycosyltransferase family 4 protein</fullName>
        <ecNumber evidence="5">2.4.-.-</ecNumber>
    </submittedName>
</protein>
<dbReference type="Pfam" id="PF13439">
    <property type="entry name" value="Glyco_transf_4"/>
    <property type="match status" value="1"/>
</dbReference>
<evidence type="ECO:0000313" key="6">
    <source>
        <dbReference type="Proteomes" id="UP001596540"/>
    </source>
</evidence>
<feature type="region of interest" description="Disordered" evidence="3">
    <location>
        <begin position="349"/>
        <end position="376"/>
    </location>
</feature>
<proteinExistence type="predicted"/>
<dbReference type="GO" id="GO:0016757">
    <property type="term" value="F:glycosyltransferase activity"/>
    <property type="evidence" value="ECO:0007669"/>
    <property type="project" value="UniProtKB-KW"/>
</dbReference>
<dbReference type="Gene3D" id="3.40.50.2000">
    <property type="entry name" value="Glycogen Phosphorylase B"/>
    <property type="match status" value="2"/>
</dbReference>
<dbReference type="RefSeq" id="WP_379871270.1">
    <property type="nucleotide sequence ID" value="NZ_JBHTBH010000005.1"/>
</dbReference>
<keyword evidence="6" id="KW-1185">Reference proteome</keyword>
<dbReference type="EC" id="2.4.-.-" evidence="5"/>
<dbReference type="PANTHER" id="PTHR12526">
    <property type="entry name" value="GLYCOSYLTRANSFERASE"/>
    <property type="match status" value="1"/>
</dbReference>
<sequence>MSEVVVVFGGYGAGLAGAERMAWRTAQHLARRGHAVAVATDSRRPPFLDDAPPRLLRTETELRRYAEHHRPDVVHAFDLARPAHVAAALRLARATGARLALTPATTPELWPDPGVGRRACAAADVVFALTPTEAAALRTYGAAGTALRTLPQAPDLAGRPDPAGFRARHGITGPTVLFVGRRTVGKGYPRLVAAAPQVWRRVRDAEFVFAGPPGDGASAGLPGPPGDPRVHDLGLADDRTKHDAVAACDVLCLPTSADVFPLVFAEAWASGRPVVSGAFPGVHDVVRDGVDGLVVPPRTGDVADALVRLLTDPGLRRALGEAGRRRAAREFTWDRVAAACEAGYRTGAAAPPATASAGAPNRAGQPMLREGSTGPH</sequence>
<evidence type="ECO:0000259" key="4">
    <source>
        <dbReference type="Pfam" id="PF13439"/>
    </source>
</evidence>
<evidence type="ECO:0000256" key="3">
    <source>
        <dbReference type="SAM" id="MobiDB-lite"/>
    </source>
</evidence>
<dbReference type="Pfam" id="PF13692">
    <property type="entry name" value="Glyco_trans_1_4"/>
    <property type="match status" value="1"/>
</dbReference>
<name>A0ABW2KHK6_9ACTN</name>
<gene>
    <name evidence="5" type="ORF">ACFQRF_12800</name>
</gene>
<organism evidence="5 6">
    <name type="scientific">Marinactinospora rubrisoli</name>
    <dbReference type="NCBI Taxonomy" id="2715399"/>
    <lineage>
        <taxon>Bacteria</taxon>
        <taxon>Bacillati</taxon>
        <taxon>Actinomycetota</taxon>
        <taxon>Actinomycetes</taxon>
        <taxon>Streptosporangiales</taxon>
        <taxon>Nocardiopsidaceae</taxon>
        <taxon>Marinactinospora</taxon>
    </lineage>
</organism>
<keyword evidence="2 5" id="KW-0808">Transferase</keyword>
<keyword evidence="1 5" id="KW-0328">Glycosyltransferase</keyword>
<dbReference type="PANTHER" id="PTHR12526:SF635">
    <property type="entry name" value="GLYCOSYL TRANSFERASE GROUP 1"/>
    <property type="match status" value="1"/>
</dbReference>
<feature type="compositionally biased region" description="Low complexity" evidence="3">
    <location>
        <begin position="349"/>
        <end position="360"/>
    </location>
</feature>
<dbReference type="CDD" id="cd03801">
    <property type="entry name" value="GT4_PimA-like"/>
    <property type="match status" value="1"/>
</dbReference>
<evidence type="ECO:0000256" key="1">
    <source>
        <dbReference type="ARBA" id="ARBA00022676"/>
    </source>
</evidence>
<dbReference type="Proteomes" id="UP001596540">
    <property type="component" value="Unassembled WGS sequence"/>
</dbReference>
<reference evidence="6" key="1">
    <citation type="journal article" date="2019" name="Int. J. Syst. Evol. Microbiol.">
        <title>The Global Catalogue of Microorganisms (GCM) 10K type strain sequencing project: providing services to taxonomists for standard genome sequencing and annotation.</title>
        <authorList>
            <consortium name="The Broad Institute Genomics Platform"/>
            <consortium name="The Broad Institute Genome Sequencing Center for Infectious Disease"/>
            <person name="Wu L."/>
            <person name="Ma J."/>
        </authorList>
    </citation>
    <scope>NUCLEOTIDE SEQUENCE [LARGE SCALE GENOMIC DNA]</scope>
    <source>
        <strain evidence="6">CGMCC 4.7382</strain>
    </source>
</reference>
<accession>A0ABW2KHK6</accession>
<dbReference type="EMBL" id="JBHTBH010000005">
    <property type="protein sequence ID" value="MFC7328622.1"/>
    <property type="molecule type" value="Genomic_DNA"/>
</dbReference>
<dbReference type="InterPro" id="IPR028098">
    <property type="entry name" value="Glyco_trans_4-like_N"/>
</dbReference>
<comment type="caution">
    <text evidence="5">The sequence shown here is derived from an EMBL/GenBank/DDBJ whole genome shotgun (WGS) entry which is preliminary data.</text>
</comment>
<dbReference type="SUPFAM" id="SSF53756">
    <property type="entry name" value="UDP-Glycosyltransferase/glycogen phosphorylase"/>
    <property type="match status" value="1"/>
</dbReference>
<evidence type="ECO:0000256" key="2">
    <source>
        <dbReference type="ARBA" id="ARBA00022679"/>
    </source>
</evidence>
<evidence type="ECO:0000313" key="5">
    <source>
        <dbReference type="EMBL" id="MFC7328622.1"/>
    </source>
</evidence>
<feature type="domain" description="Glycosyltransferase subfamily 4-like N-terminal" evidence="4">
    <location>
        <begin position="17"/>
        <end position="152"/>
    </location>
</feature>